<dbReference type="Proteomes" id="UP000254437">
    <property type="component" value="Unassembled WGS sequence"/>
</dbReference>
<protein>
    <submittedName>
        <fullName evidence="1">Uncharacterized protein</fullName>
    </submittedName>
</protein>
<dbReference type="AlphaFoldDB" id="A0A378T5U1"/>
<reference evidence="1 2" key="1">
    <citation type="submission" date="2018-06" db="EMBL/GenBank/DDBJ databases">
        <authorList>
            <consortium name="Pathogen Informatics"/>
            <person name="Doyle S."/>
        </authorList>
    </citation>
    <scope>NUCLEOTIDE SEQUENCE [LARGE SCALE GENOMIC DNA]</scope>
    <source>
        <strain evidence="1 2">NCTC10359</strain>
    </source>
</reference>
<name>A0A378T5U1_MORLA</name>
<proteinExistence type="predicted"/>
<dbReference type="EMBL" id="UGQU01000001">
    <property type="protein sequence ID" value="STZ56178.1"/>
    <property type="molecule type" value="Genomic_DNA"/>
</dbReference>
<sequence>MDKAKGFYEDAKEKVADVVIDAKQKLDDKH</sequence>
<evidence type="ECO:0000313" key="1">
    <source>
        <dbReference type="EMBL" id="STZ56178.1"/>
    </source>
</evidence>
<gene>
    <name evidence="1" type="ORF">NCTC10359_00782</name>
</gene>
<evidence type="ECO:0000313" key="2">
    <source>
        <dbReference type="Proteomes" id="UP000254437"/>
    </source>
</evidence>
<organism evidence="1 2">
    <name type="scientific">Moraxella lacunata</name>
    <dbReference type="NCBI Taxonomy" id="477"/>
    <lineage>
        <taxon>Bacteria</taxon>
        <taxon>Pseudomonadati</taxon>
        <taxon>Pseudomonadota</taxon>
        <taxon>Gammaproteobacteria</taxon>
        <taxon>Moraxellales</taxon>
        <taxon>Moraxellaceae</taxon>
        <taxon>Moraxella</taxon>
    </lineage>
</organism>
<accession>A0A378T5U1</accession>